<accession>A0A5B7CKU9</accession>
<reference evidence="1 2" key="1">
    <citation type="submission" date="2019-05" db="EMBL/GenBank/DDBJ databases">
        <title>Another draft genome of Portunus trituberculatus and its Hox gene families provides insights of decapod evolution.</title>
        <authorList>
            <person name="Jeong J.-H."/>
            <person name="Song I."/>
            <person name="Kim S."/>
            <person name="Choi T."/>
            <person name="Kim D."/>
            <person name="Ryu S."/>
            <person name="Kim W."/>
        </authorList>
    </citation>
    <scope>NUCLEOTIDE SEQUENCE [LARGE SCALE GENOMIC DNA]</scope>
    <source>
        <tissue evidence="1">Muscle</tissue>
    </source>
</reference>
<name>A0A5B7CKU9_PORTR</name>
<dbReference type="Proteomes" id="UP000324222">
    <property type="component" value="Unassembled WGS sequence"/>
</dbReference>
<keyword evidence="2" id="KW-1185">Reference proteome</keyword>
<comment type="caution">
    <text evidence="1">The sequence shown here is derived from an EMBL/GenBank/DDBJ whole genome shotgun (WGS) entry which is preliminary data.</text>
</comment>
<dbReference type="AlphaFoldDB" id="A0A5B7CKU9"/>
<evidence type="ECO:0000313" key="1">
    <source>
        <dbReference type="EMBL" id="MPC09006.1"/>
    </source>
</evidence>
<proteinExistence type="predicted"/>
<sequence>MRFSRGEVVFYRLKIRSKTANVAELMTKKGSVKTFWVATERAVHLGTFLVPSPGRTPRVTLESPFFNFK</sequence>
<evidence type="ECO:0000313" key="2">
    <source>
        <dbReference type="Proteomes" id="UP000324222"/>
    </source>
</evidence>
<organism evidence="1 2">
    <name type="scientific">Portunus trituberculatus</name>
    <name type="common">Swimming crab</name>
    <name type="synonym">Neptunus trituberculatus</name>
    <dbReference type="NCBI Taxonomy" id="210409"/>
    <lineage>
        <taxon>Eukaryota</taxon>
        <taxon>Metazoa</taxon>
        <taxon>Ecdysozoa</taxon>
        <taxon>Arthropoda</taxon>
        <taxon>Crustacea</taxon>
        <taxon>Multicrustacea</taxon>
        <taxon>Malacostraca</taxon>
        <taxon>Eumalacostraca</taxon>
        <taxon>Eucarida</taxon>
        <taxon>Decapoda</taxon>
        <taxon>Pleocyemata</taxon>
        <taxon>Brachyura</taxon>
        <taxon>Eubrachyura</taxon>
        <taxon>Portunoidea</taxon>
        <taxon>Portunidae</taxon>
        <taxon>Portuninae</taxon>
        <taxon>Portunus</taxon>
    </lineage>
</organism>
<gene>
    <name evidence="1" type="ORF">E2C01_001604</name>
</gene>
<dbReference type="EMBL" id="VSRR010000052">
    <property type="protein sequence ID" value="MPC09006.1"/>
    <property type="molecule type" value="Genomic_DNA"/>
</dbReference>
<protein>
    <submittedName>
        <fullName evidence="1">Uncharacterized protein</fullName>
    </submittedName>
</protein>